<feature type="compositionally biased region" description="Basic and acidic residues" evidence="4">
    <location>
        <begin position="835"/>
        <end position="845"/>
    </location>
</feature>
<dbReference type="OrthoDB" id="332390at2759"/>
<evidence type="ECO:0000313" key="8">
    <source>
        <dbReference type="Proteomes" id="UP000799421"/>
    </source>
</evidence>
<dbReference type="GO" id="GO:0005634">
    <property type="term" value="C:nucleus"/>
    <property type="evidence" value="ECO:0007669"/>
    <property type="project" value="UniProtKB-SubCell"/>
</dbReference>
<dbReference type="Pfam" id="PF02791">
    <property type="entry name" value="DDT"/>
    <property type="match status" value="1"/>
</dbReference>
<dbReference type="Proteomes" id="UP000799421">
    <property type="component" value="Unassembled WGS sequence"/>
</dbReference>
<evidence type="ECO:0008006" key="9">
    <source>
        <dbReference type="Google" id="ProtNLM"/>
    </source>
</evidence>
<feature type="compositionally biased region" description="Basic and acidic residues" evidence="4">
    <location>
        <begin position="614"/>
        <end position="627"/>
    </location>
</feature>
<evidence type="ECO:0000256" key="1">
    <source>
        <dbReference type="ARBA" id="ARBA00004123"/>
    </source>
</evidence>
<feature type="compositionally biased region" description="Basic and acidic residues" evidence="4">
    <location>
        <begin position="553"/>
        <end position="573"/>
    </location>
</feature>
<dbReference type="InterPro" id="IPR013136">
    <property type="entry name" value="WSTF_Acf1_Cbp146"/>
</dbReference>
<evidence type="ECO:0000259" key="5">
    <source>
        <dbReference type="PROSITE" id="PS50827"/>
    </source>
</evidence>
<evidence type="ECO:0000256" key="3">
    <source>
        <dbReference type="PROSITE-ProRule" id="PRU00475"/>
    </source>
</evidence>
<feature type="domain" description="WAC" evidence="6">
    <location>
        <begin position="22"/>
        <end position="128"/>
    </location>
</feature>
<proteinExistence type="predicted"/>
<feature type="domain" description="DDT" evidence="5">
    <location>
        <begin position="319"/>
        <end position="382"/>
    </location>
</feature>
<dbReference type="PANTHER" id="PTHR32075">
    <property type="entry name" value="ISWI CHROMATIN-REMODELING COMPLEX SUBUNIT YPL216W-RELATED"/>
    <property type="match status" value="1"/>
</dbReference>
<dbReference type="Pfam" id="PF15613">
    <property type="entry name" value="WSD"/>
    <property type="match status" value="1"/>
</dbReference>
<dbReference type="InterPro" id="IPR028941">
    <property type="entry name" value="WHIM2_dom"/>
</dbReference>
<comment type="subcellular location">
    <subcellularLocation>
        <location evidence="1 3">Nucleus</location>
    </subcellularLocation>
</comment>
<accession>A0A6A7C6Q8</accession>
<sequence length="865" mass="98831">MVLHNHKPVKIYTAPSNLPNDAEVFVMPGTDEVFGDYEQYLKRFSTLSQKQYEDEVHGITGLSYMDALRSESQSSPSQVNAFPSQLREAILRNAQFSTLELDQLVDHLYKEHKHDFFPGEEVYVTDKNGIEREAVVREKVAFPVIRGEGGKVIRPASARYMVKMCPGDEEGLMLSPQVKRFQNVFSKTALKAFLRHALWRESWRGAPWMVKHNIALYHRLPMQIPQHLLENAKVRAAEHDMLARLAKGQKISKAALAKQRLEGSSVPKHTQMPLKYPAEDLDVLPKKSNLRRPELKFFTDEQKKQIANGRRQPAAGILMQSMGMMLEIWNTLNVQCEAYVLDSFTFDDFVDAMKYKEIDPPCELLDEMHCAVLTQLVDRNNKIQVVKGYLDREVVEEDSGSGTSSEESEEYRPDNVPAKSTRSKVSQAVELRTEKVHSAAEMLKGGRGWKSRLAARDFEDGGWQLILVGLLHQLSANANFTDSCNRILAQLAPPNANYDEDTAETLYAQLDINLRVQALQIITQLSVTTAGVKGFLEQCSEDMTEVRKRKVEHQRERKVHVEAVHAKEKELKALRNAKPKKVPTPPTEPAAEESASEEDPPATKRRQSIRKRKRDEEAEREGSKEAKSQAAKAKQMKKLETEIEKLQAEIRECEKEIDFCDRDLREANVQRTKVLGKDRFCNRYYWFERNGQPYAGSSTSSTADHGYVNGRLWVQGPDEMEVQGLIDLQGAAAQEYFQTFGKTPRARREEEEGPLYLENASEWAYYDDPDSITELMAWLNERGEREKKLHRELFLWKDTIATYMTALKEYRDQNPPSDEQRCPSWTNKLAIIENGHVHSRPETKKALPKGKKRGGGIARSVRGRK</sequence>
<gene>
    <name evidence="7" type="ORF">K470DRAFT_256014</name>
</gene>
<name>A0A6A7C6Q8_9PEZI</name>
<protein>
    <recommendedName>
        <fullName evidence="9">WAC domain-containing protein</fullName>
    </recommendedName>
</protein>
<dbReference type="GO" id="GO:0000785">
    <property type="term" value="C:chromatin"/>
    <property type="evidence" value="ECO:0007669"/>
    <property type="project" value="UniProtKB-ARBA"/>
</dbReference>
<feature type="compositionally biased region" description="Basic residues" evidence="4">
    <location>
        <begin position="603"/>
        <end position="613"/>
    </location>
</feature>
<feature type="compositionally biased region" description="Acidic residues" evidence="4">
    <location>
        <begin position="590"/>
        <end position="600"/>
    </location>
</feature>
<dbReference type="AlphaFoldDB" id="A0A6A7C6Q8"/>
<dbReference type="PANTHER" id="PTHR32075:SF6">
    <property type="entry name" value="ISWI CHROMATIN-REMODELING COMPLEX SUBUNIT YPL216W-RELATED"/>
    <property type="match status" value="1"/>
</dbReference>
<dbReference type="PROSITE" id="PS50827">
    <property type="entry name" value="DDT"/>
    <property type="match status" value="1"/>
</dbReference>
<dbReference type="Pfam" id="PF10537">
    <property type="entry name" value="WAC_Acf1_DNA_bd"/>
    <property type="match status" value="1"/>
</dbReference>
<feature type="region of interest" description="Disordered" evidence="4">
    <location>
        <begin position="834"/>
        <end position="865"/>
    </location>
</feature>
<organism evidence="7 8">
    <name type="scientific">Piedraia hortae CBS 480.64</name>
    <dbReference type="NCBI Taxonomy" id="1314780"/>
    <lineage>
        <taxon>Eukaryota</taxon>
        <taxon>Fungi</taxon>
        <taxon>Dikarya</taxon>
        <taxon>Ascomycota</taxon>
        <taxon>Pezizomycotina</taxon>
        <taxon>Dothideomycetes</taxon>
        <taxon>Dothideomycetidae</taxon>
        <taxon>Capnodiales</taxon>
        <taxon>Piedraiaceae</taxon>
        <taxon>Piedraia</taxon>
    </lineage>
</organism>
<dbReference type="PROSITE" id="PS51136">
    <property type="entry name" value="WAC"/>
    <property type="match status" value="1"/>
</dbReference>
<reference evidence="7" key="1">
    <citation type="journal article" date="2020" name="Stud. Mycol.">
        <title>101 Dothideomycetes genomes: a test case for predicting lifestyles and emergence of pathogens.</title>
        <authorList>
            <person name="Haridas S."/>
            <person name="Albert R."/>
            <person name="Binder M."/>
            <person name="Bloem J."/>
            <person name="Labutti K."/>
            <person name="Salamov A."/>
            <person name="Andreopoulos B."/>
            <person name="Baker S."/>
            <person name="Barry K."/>
            <person name="Bills G."/>
            <person name="Bluhm B."/>
            <person name="Cannon C."/>
            <person name="Castanera R."/>
            <person name="Culley D."/>
            <person name="Daum C."/>
            <person name="Ezra D."/>
            <person name="Gonzalez J."/>
            <person name="Henrissat B."/>
            <person name="Kuo A."/>
            <person name="Liang C."/>
            <person name="Lipzen A."/>
            <person name="Lutzoni F."/>
            <person name="Magnuson J."/>
            <person name="Mondo S."/>
            <person name="Nolan M."/>
            <person name="Ohm R."/>
            <person name="Pangilinan J."/>
            <person name="Park H.-J."/>
            <person name="Ramirez L."/>
            <person name="Alfaro M."/>
            <person name="Sun H."/>
            <person name="Tritt A."/>
            <person name="Yoshinaga Y."/>
            <person name="Zwiers L.-H."/>
            <person name="Turgeon B."/>
            <person name="Goodwin S."/>
            <person name="Spatafora J."/>
            <person name="Crous P."/>
            <person name="Grigoriev I."/>
        </authorList>
    </citation>
    <scope>NUCLEOTIDE SEQUENCE</scope>
    <source>
        <strain evidence="7">CBS 480.64</strain>
    </source>
</reference>
<evidence type="ECO:0000259" key="6">
    <source>
        <dbReference type="PROSITE" id="PS51136"/>
    </source>
</evidence>
<evidence type="ECO:0000313" key="7">
    <source>
        <dbReference type="EMBL" id="KAF2862378.1"/>
    </source>
</evidence>
<dbReference type="EMBL" id="MU005966">
    <property type="protein sequence ID" value="KAF2862378.1"/>
    <property type="molecule type" value="Genomic_DNA"/>
</dbReference>
<feature type="region of interest" description="Disordered" evidence="4">
    <location>
        <begin position="549"/>
        <end position="636"/>
    </location>
</feature>
<dbReference type="GO" id="GO:0000781">
    <property type="term" value="C:chromosome, telomeric region"/>
    <property type="evidence" value="ECO:0007669"/>
    <property type="project" value="GOC"/>
</dbReference>
<feature type="region of interest" description="Disordered" evidence="4">
    <location>
        <begin position="396"/>
        <end position="424"/>
    </location>
</feature>
<evidence type="ECO:0000256" key="2">
    <source>
        <dbReference type="ARBA" id="ARBA00023242"/>
    </source>
</evidence>
<dbReference type="GO" id="GO:0031509">
    <property type="term" value="P:subtelomeric heterochromatin formation"/>
    <property type="evidence" value="ECO:0007669"/>
    <property type="project" value="TreeGrafter"/>
</dbReference>
<keyword evidence="2 3" id="KW-0539">Nucleus</keyword>
<evidence type="ECO:0000256" key="4">
    <source>
        <dbReference type="SAM" id="MobiDB-lite"/>
    </source>
</evidence>
<keyword evidence="8" id="KW-1185">Reference proteome</keyword>
<dbReference type="InterPro" id="IPR018501">
    <property type="entry name" value="DDT_dom"/>
</dbReference>